<feature type="compositionally biased region" description="Low complexity" evidence="4">
    <location>
        <begin position="793"/>
        <end position="824"/>
    </location>
</feature>
<feature type="compositionally biased region" description="Basic residues" evidence="4">
    <location>
        <begin position="731"/>
        <end position="740"/>
    </location>
</feature>
<feature type="region of interest" description="Disordered" evidence="4">
    <location>
        <begin position="695"/>
        <end position="714"/>
    </location>
</feature>
<reference evidence="6 7" key="1">
    <citation type="submission" date="2017-06" db="EMBL/GenBank/DDBJ databases">
        <title>A platform for efficient transgenesis in Macrostomum lignano, a flatworm model organism for stem cell research.</title>
        <authorList>
            <person name="Berezikov E."/>
        </authorList>
    </citation>
    <scope>NUCLEOTIDE SEQUENCE [LARGE SCALE GENOMIC DNA]</scope>
    <source>
        <strain evidence="6">DV1</strain>
        <tissue evidence="6">Whole organism</tissue>
    </source>
</reference>
<name>A0A267FNA8_9PLAT</name>
<dbReference type="Gene3D" id="3.40.630.10">
    <property type="entry name" value="Zn peptidases"/>
    <property type="match status" value="1"/>
</dbReference>
<feature type="compositionally biased region" description="Low complexity" evidence="4">
    <location>
        <begin position="1012"/>
        <end position="1028"/>
    </location>
</feature>
<dbReference type="Gene3D" id="2.60.40.3120">
    <property type="match status" value="1"/>
</dbReference>
<organism evidence="6 7">
    <name type="scientific">Macrostomum lignano</name>
    <dbReference type="NCBI Taxonomy" id="282301"/>
    <lineage>
        <taxon>Eukaryota</taxon>
        <taxon>Metazoa</taxon>
        <taxon>Spiralia</taxon>
        <taxon>Lophotrochozoa</taxon>
        <taxon>Platyhelminthes</taxon>
        <taxon>Rhabditophora</taxon>
        <taxon>Macrostomorpha</taxon>
        <taxon>Macrostomida</taxon>
        <taxon>Macrostomidae</taxon>
        <taxon>Macrostomum</taxon>
    </lineage>
</organism>
<evidence type="ECO:0000313" key="7">
    <source>
        <dbReference type="Proteomes" id="UP000215902"/>
    </source>
</evidence>
<comment type="similarity">
    <text evidence="2 3">Belongs to the peptidase M14 family.</text>
</comment>
<feature type="region of interest" description="Disordered" evidence="4">
    <location>
        <begin position="1170"/>
        <end position="1204"/>
    </location>
</feature>
<evidence type="ECO:0000256" key="4">
    <source>
        <dbReference type="SAM" id="MobiDB-lite"/>
    </source>
</evidence>
<evidence type="ECO:0000313" key="6">
    <source>
        <dbReference type="EMBL" id="PAA75278.1"/>
    </source>
</evidence>
<dbReference type="InterPro" id="IPR040626">
    <property type="entry name" value="Pepdidase_M14_N"/>
</dbReference>
<feature type="region of interest" description="Disordered" evidence="4">
    <location>
        <begin position="392"/>
        <end position="429"/>
    </location>
</feature>
<dbReference type="SUPFAM" id="SSF53187">
    <property type="entry name" value="Zn-dependent exopeptidases"/>
    <property type="match status" value="1"/>
</dbReference>
<dbReference type="GO" id="GO:0006508">
    <property type="term" value="P:proteolysis"/>
    <property type="evidence" value="ECO:0007669"/>
    <property type="project" value="InterPro"/>
</dbReference>
<feature type="region of interest" description="Disordered" evidence="4">
    <location>
        <begin position="720"/>
        <end position="889"/>
    </location>
</feature>
<feature type="compositionally biased region" description="Polar residues" evidence="4">
    <location>
        <begin position="1126"/>
        <end position="1143"/>
    </location>
</feature>
<dbReference type="STRING" id="282301.A0A267FNA8"/>
<dbReference type="InterPro" id="IPR050821">
    <property type="entry name" value="Cytosolic_carboxypeptidase"/>
</dbReference>
<evidence type="ECO:0000256" key="3">
    <source>
        <dbReference type="PROSITE-ProRule" id="PRU01379"/>
    </source>
</evidence>
<dbReference type="GO" id="GO:0008270">
    <property type="term" value="F:zinc ion binding"/>
    <property type="evidence" value="ECO:0007669"/>
    <property type="project" value="InterPro"/>
</dbReference>
<proteinExistence type="inferred from homology"/>
<feature type="compositionally biased region" description="Low complexity" evidence="4">
    <location>
        <begin position="1096"/>
        <end position="1105"/>
    </location>
</feature>
<gene>
    <name evidence="6" type="ORF">BOX15_Mlig013127g1</name>
</gene>
<comment type="cofactor">
    <cofactor evidence="1">
        <name>Zn(2+)</name>
        <dbReference type="ChEBI" id="CHEBI:29105"/>
    </cofactor>
</comment>
<feature type="region of interest" description="Disordered" evidence="4">
    <location>
        <begin position="1005"/>
        <end position="1038"/>
    </location>
</feature>
<comment type="caution">
    <text evidence="6">The sequence shown here is derived from an EMBL/GenBank/DDBJ whole genome shotgun (WGS) entry which is preliminary data.</text>
</comment>
<evidence type="ECO:0000259" key="5">
    <source>
        <dbReference type="PROSITE" id="PS52035"/>
    </source>
</evidence>
<feature type="compositionally biased region" description="Low complexity" evidence="4">
    <location>
        <begin position="702"/>
        <end position="711"/>
    </location>
</feature>
<feature type="active site" description="Proton donor/acceptor" evidence="3">
    <location>
        <position position="612"/>
    </location>
</feature>
<feature type="domain" description="Peptidase M14" evidence="5">
    <location>
        <begin position="344"/>
        <end position="648"/>
    </location>
</feature>
<dbReference type="OrthoDB" id="10253041at2759"/>
<protein>
    <recommendedName>
        <fullName evidence="5">Peptidase M14 domain-containing protein</fullName>
    </recommendedName>
</protein>
<dbReference type="PROSITE" id="PS52035">
    <property type="entry name" value="PEPTIDASE_M14"/>
    <property type="match status" value="1"/>
</dbReference>
<evidence type="ECO:0000256" key="2">
    <source>
        <dbReference type="ARBA" id="ARBA00005988"/>
    </source>
</evidence>
<dbReference type="EMBL" id="NIVC01000892">
    <property type="protein sequence ID" value="PAA75278.1"/>
    <property type="molecule type" value="Genomic_DNA"/>
</dbReference>
<dbReference type="AlphaFoldDB" id="A0A267FNA8"/>
<dbReference type="PANTHER" id="PTHR12756">
    <property type="entry name" value="CYTOSOLIC CARBOXYPEPTIDASE"/>
    <property type="match status" value="1"/>
</dbReference>
<dbReference type="Proteomes" id="UP000215902">
    <property type="component" value="Unassembled WGS sequence"/>
</dbReference>
<dbReference type="InterPro" id="IPR000834">
    <property type="entry name" value="Peptidase_M14"/>
</dbReference>
<dbReference type="Pfam" id="PF00246">
    <property type="entry name" value="Peptidase_M14"/>
    <property type="match status" value="1"/>
</dbReference>
<keyword evidence="7" id="KW-1185">Reference proteome</keyword>
<dbReference type="CDD" id="cd06907">
    <property type="entry name" value="M14_AGBL2-3_like"/>
    <property type="match status" value="1"/>
</dbReference>
<accession>A0A267FNA8</accession>
<feature type="compositionally biased region" description="Low complexity" evidence="4">
    <location>
        <begin position="744"/>
        <end position="754"/>
    </location>
</feature>
<sequence length="1204" mass="133360">MFVPSRQYDSQSGTKFYDYSNDSPYDNFMRKHLQHYGYYTGKNEKRLKGLDSWQDQEVQPDYKEYGFEDDYLNEALKSKERTPPGPEKELNSNQVVYNVNDGKVITKLKEPRALFSIAPDPGFHPPKWPIELEVLPERVTHIYDNPGPEPFNHPTGFEPSPTILGEEGGGRLVFSYEPVISPFFIKSRIGGAKTLSTCQARLESETDDTLQFESRFECGNLRKAYQVAPTEYELWLRTDLYTSKHTQWFYFRVSNTRPGQLYRFTLVNFYKSASLYNEGLRPLMYSERAAADKGVGWRRCGGNIKYFRSNKRYPTAAGDKYFYSLTWQIRFEHSEDTVYFAHCYPYTYSDLVDYLQKLQDDPVKSQFCKQRVLCRSLAGNAVHLLTIGTGPTQTQQQQQQQLTDDSAALPAPGGAATASGWRQPPQSGPQKKVILITSRVHPGESNASWMMKGFLDFITGDSADARLLRDNFTFKVVPMINPDGVIVGNYRCSLTGRDLNRNYKTVLKDSFPAVYAIVELVKKLQASREVALYCDLHGHSRRQNVFIYGCEDRDAREDRDRLLERVFPAMLSKNSPDKFCFEYCKFKMQKSKEGTGRIVMYNLGVRNSFTMEATFCGSTLSRLKGQHFNCRHLEAMGAHFCDTLLDYFDPSPAKNEEILLQVEHKLKEQLLVNLQRSGRCPNVVSVDELSLAEISDEDVESSDGGSDSSASNGLPVHYEFMKSQMSQQERRKVRQRRSRKERTAAAAAAKAGKPAKPPHSDCVPASSPAERRPMCPHNAGASGGAKPNKSKPAVLSAPSKTSSSASAAVATTASATSAGSGVVTRSASSMAGAARQPKGTVERAGPPIRLKSVVSDPNLQPVLPTPNQPVDPDTAEVSSTAQLAAAGGTQDAQSVTQSLCARHHQLADFERIAGQQQQTRTLPGDASNLLRIYSYQRSNAVANNYTLETIEYLLAARESEQRLLEPGQFSRAVSLEDTSTLAATSGQSRPQQQPQSQLHLLHKRSSSTNLIAGGSSSGTTAGRETAASPQTDQATTGRLLASRHFRGARVGGLRQANRRLNSASPSYPAHSVPVHIAPEERQTYQLEWNLSQQQVHANHAAADAATIDDESPQHQPAAPRHQHQQEIAQTASHPTVTVSSSTRPPLPISAANQQHRPAMISLHMTSSPLAAAGAAAAARPGSRRRVSLPGARNVQCPQHHGYQR</sequence>
<dbReference type="Pfam" id="PF18027">
    <property type="entry name" value="Pepdidase_M14_N"/>
    <property type="match status" value="1"/>
</dbReference>
<dbReference type="PANTHER" id="PTHR12756:SF45">
    <property type="entry name" value="CYTOSOLIC CARBOXYPEPTIDASE NNA1"/>
    <property type="match status" value="1"/>
</dbReference>
<feature type="region of interest" description="Disordered" evidence="4">
    <location>
        <begin position="1095"/>
        <end position="1149"/>
    </location>
</feature>
<dbReference type="GO" id="GO:0004181">
    <property type="term" value="F:metallocarboxypeptidase activity"/>
    <property type="evidence" value="ECO:0007669"/>
    <property type="project" value="InterPro"/>
</dbReference>
<evidence type="ECO:0000256" key="1">
    <source>
        <dbReference type="ARBA" id="ARBA00001947"/>
    </source>
</evidence>
<feature type="compositionally biased region" description="Low complexity" evidence="4">
    <location>
        <begin position="392"/>
        <end position="420"/>
    </location>
</feature>